<evidence type="ECO:0000256" key="1">
    <source>
        <dbReference type="SAM" id="Phobius"/>
    </source>
</evidence>
<feature type="transmembrane region" description="Helical" evidence="1">
    <location>
        <begin position="100"/>
        <end position="127"/>
    </location>
</feature>
<dbReference type="RefSeq" id="WP_229161251.1">
    <property type="nucleotide sequence ID" value="NZ_FMZW01000002.1"/>
</dbReference>
<keyword evidence="1" id="KW-0472">Membrane</keyword>
<reference evidence="2 3" key="1">
    <citation type="submission" date="2016-10" db="EMBL/GenBank/DDBJ databases">
        <authorList>
            <person name="de Groot N.N."/>
        </authorList>
    </citation>
    <scope>NUCLEOTIDE SEQUENCE [LARGE SCALE GENOMIC DNA]</scope>
    <source>
        <strain evidence="2 3">R5</strain>
    </source>
</reference>
<feature type="transmembrane region" description="Helical" evidence="1">
    <location>
        <begin position="6"/>
        <end position="26"/>
    </location>
</feature>
<dbReference type="EMBL" id="FMZW01000002">
    <property type="protein sequence ID" value="SDC36594.1"/>
    <property type="molecule type" value="Genomic_DNA"/>
</dbReference>
<dbReference type="AlphaFoldDB" id="A0A1G6L075"/>
<name>A0A1G6L075_9BRAD</name>
<proteinExistence type="predicted"/>
<dbReference type="Proteomes" id="UP000199245">
    <property type="component" value="Unassembled WGS sequence"/>
</dbReference>
<organism evidence="2 3">
    <name type="scientific">Bradyrhizobium brasilense</name>
    <dbReference type="NCBI Taxonomy" id="1419277"/>
    <lineage>
        <taxon>Bacteria</taxon>
        <taxon>Pseudomonadati</taxon>
        <taxon>Pseudomonadota</taxon>
        <taxon>Alphaproteobacteria</taxon>
        <taxon>Hyphomicrobiales</taxon>
        <taxon>Nitrobacteraceae</taxon>
        <taxon>Bradyrhizobium</taxon>
    </lineage>
</organism>
<accession>A0A1G6L075</accession>
<sequence>MSHQALVTAILSGLVVAAFGLFWWVGSYSDRVFASRFRTRFPEKTLSYTGDQLGELVQSDLRMKYVFPILFPLDLIVMLALAGAMGAASSHWLSRIYPSAAWLGLVVPAVYLLSDLIEDCLLAWLLLHGDPHAAARSVSILKAITTIKLVGIFASITLTLAAFVGWLFHGESLAI</sequence>
<evidence type="ECO:0000313" key="3">
    <source>
        <dbReference type="Proteomes" id="UP000199245"/>
    </source>
</evidence>
<keyword evidence="1" id="KW-1133">Transmembrane helix</keyword>
<gene>
    <name evidence="2" type="ORF">SAMN05216337_1002280</name>
</gene>
<feature type="transmembrane region" description="Helical" evidence="1">
    <location>
        <begin position="147"/>
        <end position="168"/>
    </location>
</feature>
<feature type="transmembrane region" description="Helical" evidence="1">
    <location>
        <begin position="65"/>
        <end position="88"/>
    </location>
</feature>
<evidence type="ECO:0000313" key="2">
    <source>
        <dbReference type="EMBL" id="SDC36594.1"/>
    </source>
</evidence>
<keyword evidence="1" id="KW-0812">Transmembrane</keyword>
<protein>
    <submittedName>
        <fullName evidence="2">Uncharacterized protein</fullName>
    </submittedName>
</protein>